<keyword evidence="2" id="KW-0472">Membrane</keyword>
<feature type="region of interest" description="Disordered" evidence="1">
    <location>
        <begin position="1"/>
        <end position="28"/>
    </location>
</feature>
<keyword evidence="2" id="KW-0812">Transmembrane</keyword>
<protein>
    <recommendedName>
        <fullName evidence="3">Thioredoxin-like fold domain-containing protein</fullName>
    </recommendedName>
</protein>
<dbReference type="KEGG" id="orz:FNH13_07845"/>
<feature type="compositionally biased region" description="Basic and acidic residues" evidence="1">
    <location>
        <begin position="10"/>
        <end position="21"/>
    </location>
</feature>
<reference evidence="4 5" key="1">
    <citation type="submission" date="2019-07" db="EMBL/GenBank/DDBJ databases">
        <title>complete genome sequencing of Ornithinimicrobium sp. H23M54.</title>
        <authorList>
            <person name="Bae J.-W."/>
            <person name="Lee S.-Y."/>
        </authorList>
    </citation>
    <scope>NUCLEOTIDE SEQUENCE [LARGE SCALE GENOMIC DNA]</scope>
    <source>
        <strain evidence="4 5">H23M54</strain>
    </source>
</reference>
<evidence type="ECO:0000256" key="2">
    <source>
        <dbReference type="SAM" id="Phobius"/>
    </source>
</evidence>
<dbReference type="OrthoDB" id="117402at2"/>
<dbReference type="Pfam" id="PF13462">
    <property type="entry name" value="Thioredoxin_4"/>
    <property type="match status" value="1"/>
</dbReference>
<keyword evidence="2" id="KW-1133">Transmembrane helix</keyword>
<dbReference type="CDD" id="cd02972">
    <property type="entry name" value="DsbA_family"/>
    <property type="match status" value="1"/>
</dbReference>
<name>A0A516G9R2_9MICO</name>
<dbReference type="EMBL" id="CP041616">
    <property type="protein sequence ID" value="QDO88269.1"/>
    <property type="molecule type" value="Genomic_DNA"/>
</dbReference>
<dbReference type="Gene3D" id="3.40.30.10">
    <property type="entry name" value="Glutaredoxin"/>
    <property type="match status" value="1"/>
</dbReference>
<evidence type="ECO:0000259" key="3">
    <source>
        <dbReference type="Pfam" id="PF13462"/>
    </source>
</evidence>
<sequence>MTDMARKKKTEPQSARERIREQQQQAAARNQRMTIVFRSLIGVAVLAMAAVVTAIALNQGGGASATPANMTDDGILLAGEAGSISADDPAGAPGDVPGVSLYVDFQCPHCLTFEHTNMPFLSEQVEAGTITVAVHPVALMDNASQGTQFSSRAANAAACVATHQPGTFLDVTQGLFDLQQAAAQGSVNDDVLTQAVSEAGADSSDTRACILDREYDGWVRDATDRALADPDLAGPSGRFGTPTVLIEGERFDGEQTPEGLAAALGL</sequence>
<evidence type="ECO:0000313" key="5">
    <source>
        <dbReference type="Proteomes" id="UP000315395"/>
    </source>
</evidence>
<dbReference type="SUPFAM" id="SSF52833">
    <property type="entry name" value="Thioredoxin-like"/>
    <property type="match status" value="1"/>
</dbReference>
<dbReference type="InterPro" id="IPR036249">
    <property type="entry name" value="Thioredoxin-like_sf"/>
</dbReference>
<dbReference type="InterPro" id="IPR012336">
    <property type="entry name" value="Thioredoxin-like_fold"/>
</dbReference>
<evidence type="ECO:0000313" key="4">
    <source>
        <dbReference type="EMBL" id="QDO88269.1"/>
    </source>
</evidence>
<feature type="domain" description="Thioredoxin-like fold" evidence="3">
    <location>
        <begin position="99"/>
        <end position="264"/>
    </location>
</feature>
<evidence type="ECO:0000256" key="1">
    <source>
        <dbReference type="SAM" id="MobiDB-lite"/>
    </source>
</evidence>
<dbReference type="AlphaFoldDB" id="A0A516G9R2"/>
<dbReference type="Proteomes" id="UP000315395">
    <property type="component" value="Chromosome"/>
</dbReference>
<feature type="transmembrane region" description="Helical" evidence="2">
    <location>
        <begin position="35"/>
        <end position="57"/>
    </location>
</feature>
<keyword evidence="5" id="KW-1185">Reference proteome</keyword>
<gene>
    <name evidence="4" type="ORF">FNH13_07845</name>
</gene>
<accession>A0A516G9R2</accession>
<proteinExistence type="predicted"/>
<organism evidence="4 5">
    <name type="scientific">Ornithinimicrobium ciconiae</name>
    <dbReference type="NCBI Taxonomy" id="2594265"/>
    <lineage>
        <taxon>Bacteria</taxon>
        <taxon>Bacillati</taxon>
        <taxon>Actinomycetota</taxon>
        <taxon>Actinomycetes</taxon>
        <taxon>Micrococcales</taxon>
        <taxon>Ornithinimicrobiaceae</taxon>
        <taxon>Ornithinimicrobium</taxon>
    </lineage>
</organism>